<dbReference type="AlphaFoldDB" id="A0A7Y6A3T8"/>
<sequence>MTSYSRTVAAVVALTLAALAGCSGGSGAPAGWTRVQDGWLQVDVPDDWSDGASLDAPWTLSRQDAEGDDATMQLAGAPTLGYYRADEGRGTLLASMQVGGYPDFAVVDQSDPVDTGELELTRTDFTYAAQDGGDTLHGVLWVGSAPDTGKAVAVQLTGTDLPTDVVEQVQDSIAVLDTEATPAP</sequence>
<keyword evidence="1" id="KW-0732">Signal</keyword>
<name>A0A7Y6A3T8_9CELL</name>
<evidence type="ECO:0008006" key="4">
    <source>
        <dbReference type="Google" id="ProtNLM"/>
    </source>
</evidence>
<feature type="chain" id="PRO_5038417047" description="DUF4245 domain-containing protein" evidence="1">
    <location>
        <begin position="21"/>
        <end position="184"/>
    </location>
</feature>
<keyword evidence="3" id="KW-1185">Reference proteome</keyword>
<comment type="caution">
    <text evidence="2">The sequence shown here is derived from an EMBL/GenBank/DDBJ whole genome shotgun (WGS) entry which is preliminary data.</text>
</comment>
<protein>
    <recommendedName>
        <fullName evidence="4">DUF4245 domain-containing protein</fullName>
    </recommendedName>
</protein>
<gene>
    <name evidence="2" type="ORF">HP550_13000</name>
</gene>
<evidence type="ECO:0000313" key="3">
    <source>
        <dbReference type="Proteomes" id="UP000565724"/>
    </source>
</evidence>
<feature type="signal peptide" evidence="1">
    <location>
        <begin position="1"/>
        <end position="20"/>
    </location>
</feature>
<dbReference type="RefSeq" id="WP_175348087.1">
    <property type="nucleotide sequence ID" value="NZ_JABMCI010000066.1"/>
</dbReference>
<accession>A0A7Y6A3T8</accession>
<proteinExistence type="predicted"/>
<dbReference type="EMBL" id="JABMCI010000066">
    <property type="protein sequence ID" value="NUU18167.1"/>
    <property type="molecule type" value="Genomic_DNA"/>
</dbReference>
<evidence type="ECO:0000256" key="1">
    <source>
        <dbReference type="SAM" id="SignalP"/>
    </source>
</evidence>
<evidence type="ECO:0000313" key="2">
    <source>
        <dbReference type="EMBL" id="NUU18167.1"/>
    </source>
</evidence>
<dbReference type="PROSITE" id="PS51257">
    <property type="entry name" value="PROKAR_LIPOPROTEIN"/>
    <property type="match status" value="1"/>
</dbReference>
<reference evidence="2 3" key="1">
    <citation type="submission" date="2020-05" db="EMBL/GenBank/DDBJ databases">
        <title>Genome Sequencing of Type Strains.</title>
        <authorList>
            <person name="Lemaire J.F."/>
            <person name="Inderbitzin P."/>
            <person name="Gregorio O.A."/>
            <person name="Collins S.B."/>
            <person name="Wespe N."/>
            <person name="Knight-Connoni V."/>
        </authorList>
    </citation>
    <scope>NUCLEOTIDE SEQUENCE [LARGE SCALE GENOMIC DNA]</scope>
    <source>
        <strain evidence="2 3">ATCC 25174</strain>
    </source>
</reference>
<organism evidence="2 3">
    <name type="scientific">Cellulomonas humilata</name>
    <dbReference type="NCBI Taxonomy" id="144055"/>
    <lineage>
        <taxon>Bacteria</taxon>
        <taxon>Bacillati</taxon>
        <taxon>Actinomycetota</taxon>
        <taxon>Actinomycetes</taxon>
        <taxon>Micrococcales</taxon>
        <taxon>Cellulomonadaceae</taxon>
        <taxon>Cellulomonas</taxon>
    </lineage>
</organism>
<dbReference type="Proteomes" id="UP000565724">
    <property type="component" value="Unassembled WGS sequence"/>
</dbReference>